<dbReference type="InterPro" id="IPR033130">
    <property type="entry name" value="RNase_T2_His_AS_2"/>
</dbReference>
<evidence type="ECO:0000256" key="1">
    <source>
        <dbReference type="ARBA" id="ARBA00007469"/>
    </source>
</evidence>
<dbReference type="PROSITE" id="PS00531">
    <property type="entry name" value="RNASE_T2_2"/>
    <property type="match status" value="1"/>
</dbReference>
<dbReference type="PANTHER" id="PTHR11240:SF22">
    <property type="entry name" value="RIBONUCLEASE T2"/>
    <property type="match status" value="1"/>
</dbReference>
<dbReference type="GO" id="GO:0003723">
    <property type="term" value="F:RNA binding"/>
    <property type="evidence" value="ECO:0007669"/>
    <property type="project" value="InterPro"/>
</dbReference>
<sequence>MTRVWFLSLLLTLFLSAKSTAVPTQECEAFNNMKHTRNTHHVVLDITKKYTILKHHKGQDLILISGEQPAQRWVNDTCFSKSSGANVSPVASSVVRIEDEIDNALKRIDITCNAKKYENINSKKYNNKKISQNNILALSWHNAFCETHRYKKGCKRRLLSILKPKYYEKHFVLHGLWPQPKNKTYCHVERKYITMDRYKRWNKMPELKLSRETKERLSRVMPGFASNLHKHEWYKHGSCYGTDAEQYYKNAIDFTDQINASKVNDFFVKNIGKRVTLKQIRDQFDSSFGTGSGKRVALQCRNGLITELWMHLGSGNTLSQMLKNGKQIHSRCQRGLVDRAGFGR</sequence>
<dbReference type="GO" id="GO:0006401">
    <property type="term" value="P:RNA catabolic process"/>
    <property type="evidence" value="ECO:0007669"/>
    <property type="project" value="UniProtKB-ARBA"/>
</dbReference>
<name>A0A1W1BGH1_9ZZZZ</name>
<comment type="similarity">
    <text evidence="1">Belongs to the RNase T2 family.</text>
</comment>
<dbReference type="PROSITE" id="PS00530">
    <property type="entry name" value="RNASE_T2_1"/>
    <property type="match status" value="1"/>
</dbReference>
<reference evidence="2" key="1">
    <citation type="submission" date="2016-10" db="EMBL/GenBank/DDBJ databases">
        <authorList>
            <person name="de Groot N.N."/>
        </authorList>
    </citation>
    <scope>NUCLEOTIDE SEQUENCE</scope>
</reference>
<dbReference type="EC" id="3.1.27.6" evidence="2"/>
<protein>
    <submittedName>
        <fullName evidence="2">Ribonuclease I</fullName>
        <ecNumber evidence="2">3.1.27.6</ecNumber>
    </submittedName>
</protein>
<dbReference type="GO" id="GO:0033897">
    <property type="term" value="F:ribonuclease T2 activity"/>
    <property type="evidence" value="ECO:0007669"/>
    <property type="project" value="InterPro"/>
</dbReference>
<dbReference type="Pfam" id="PF00445">
    <property type="entry name" value="Ribonuclease_T2"/>
    <property type="match status" value="1"/>
</dbReference>
<accession>A0A1W1BGH1</accession>
<gene>
    <name evidence="2" type="ORF">MNB_SV-8-1348</name>
</gene>
<dbReference type="EMBL" id="FPHD01000020">
    <property type="protein sequence ID" value="SFV52581.1"/>
    <property type="molecule type" value="Genomic_DNA"/>
</dbReference>
<dbReference type="InterPro" id="IPR001568">
    <property type="entry name" value="RNase_T2-like"/>
</dbReference>
<dbReference type="PANTHER" id="PTHR11240">
    <property type="entry name" value="RIBONUCLEASE T2"/>
    <property type="match status" value="1"/>
</dbReference>
<dbReference type="Gene3D" id="3.90.730.10">
    <property type="entry name" value="Ribonuclease T2-like"/>
    <property type="match status" value="1"/>
</dbReference>
<organism evidence="2">
    <name type="scientific">hydrothermal vent metagenome</name>
    <dbReference type="NCBI Taxonomy" id="652676"/>
    <lineage>
        <taxon>unclassified sequences</taxon>
        <taxon>metagenomes</taxon>
        <taxon>ecological metagenomes</taxon>
    </lineage>
</organism>
<dbReference type="InterPro" id="IPR018188">
    <property type="entry name" value="RNase_T2_His_AS_1"/>
</dbReference>
<dbReference type="GO" id="GO:0016787">
    <property type="term" value="F:hydrolase activity"/>
    <property type="evidence" value="ECO:0007669"/>
    <property type="project" value="UniProtKB-KW"/>
</dbReference>
<dbReference type="SUPFAM" id="SSF55895">
    <property type="entry name" value="Ribonuclease Rh-like"/>
    <property type="match status" value="1"/>
</dbReference>
<keyword evidence="2" id="KW-0378">Hydrolase</keyword>
<proteinExistence type="inferred from homology"/>
<dbReference type="InterPro" id="IPR036430">
    <property type="entry name" value="RNase_T2-like_sf"/>
</dbReference>
<evidence type="ECO:0000313" key="2">
    <source>
        <dbReference type="EMBL" id="SFV52581.1"/>
    </source>
</evidence>
<dbReference type="AlphaFoldDB" id="A0A1W1BGH1"/>